<comment type="subcellular location">
    <subcellularLocation>
        <location evidence="1">Membrane</location>
        <topology evidence="1">Single-pass membrane protein</topology>
    </subcellularLocation>
</comment>
<dbReference type="SUPFAM" id="SSF57424">
    <property type="entry name" value="LDL receptor-like module"/>
    <property type="match status" value="3"/>
</dbReference>
<gene>
    <name evidence="10" type="primary">LOC6897976</name>
</gene>
<dbReference type="SMART" id="SM00192">
    <property type="entry name" value="LDLa"/>
    <property type="match status" value="4"/>
</dbReference>
<sequence>MYEYFLLGLVMMSTPATCSSDLRKCESDLLDWFHCWESNVKDGTCTGEQNSAWIPSSKVCNGQEDCPNGEDESIVLCKQHPDRMFSSYFYCATGAVIELSKKCDGKVDCSDGSDEMSSMCQPEEKINRRGECQNDRYFDCRKRKCVPAASQCDGWHDCANGFDESLNVCYQQWHNETQFQCGNGRLIPVEKVCNGYYDCIDGSDELKSVCDTKKNRNKCLEPPAPLSFTLATKYHHGINGTKYVLPNEVVQVLCIPSKKLKDPQNGWNVCNVYGKWQFPWPCCKNIKIKNKSNLRNIWQSFSQTKN</sequence>
<dbReference type="InParanoid" id="A0A6I8WF86"/>
<keyword evidence="9" id="KW-1185">Reference proteome</keyword>
<comment type="caution">
    <text evidence="7">Lacks conserved residue(s) required for the propagation of feature annotation.</text>
</comment>
<dbReference type="InterPro" id="IPR036055">
    <property type="entry name" value="LDL_receptor-like_sf"/>
</dbReference>
<feature type="disulfide bond" evidence="7">
    <location>
        <begin position="140"/>
        <end position="158"/>
    </location>
</feature>
<feature type="chain" id="PRO_5026019719" evidence="8">
    <location>
        <begin position="19"/>
        <end position="306"/>
    </location>
</feature>
<evidence type="ECO:0000256" key="7">
    <source>
        <dbReference type="PROSITE-ProRule" id="PRU00124"/>
    </source>
</evidence>
<evidence type="ECO:0000256" key="3">
    <source>
        <dbReference type="ARBA" id="ARBA00022737"/>
    </source>
</evidence>
<evidence type="ECO:0000256" key="1">
    <source>
        <dbReference type="ARBA" id="ARBA00004167"/>
    </source>
</evidence>
<keyword evidence="2" id="KW-0812">Transmembrane</keyword>
<dbReference type="CDD" id="cd00112">
    <property type="entry name" value="LDLa"/>
    <property type="match status" value="3"/>
</dbReference>
<dbReference type="Gene3D" id="4.10.400.10">
    <property type="entry name" value="Low-density Lipoprotein Receptor"/>
    <property type="match status" value="4"/>
</dbReference>
<dbReference type="GO" id="GO:0005886">
    <property type="term" value="C:plasma membrane"/>
    <property type="evidence" value="ECO:0007669"/>
    <property type="project" value="TreeGrafter"/>
</dbReference>
<proteinExistence type="predicted"/>
<keyword evidence="5" id="KW-0472">Membrane</keyword>
<dbReference type="InterPro" id="IPR002172">
    <property type="entry name" value="LDrepeatLR_classA_rpt"/>
</dbReference>
<reference evidence="10" key="2">
    <citation type="submission" date="2025-08" db="UniProtKB">
        <authorList>
            <consortium name="RefSeq"/>
        </authorList>
    </citation>
    <scope>IDENTIFICATION</scope>
    <source>
        <strain evidence="10">MV-25-SWS-2005</strain>
        <tissue evidence="10">Whole body</tissue>
    </source>
</reference>
<evidence type="ECO:0000256" key="2">
    <source>
        <dbReference type="ARBA" id="ARBA00022692"/>
    </source>
</evidence>
<dbReference type="PANTHER" id="PTHR24270">
    <property type="entry name" value="LOW-DENSITY LIPOPROTEIN RECEPTOR-RELATED"/>
    <property type="match status" value="1"/>
</dbReference>
<evidence type="ECO:0000256" key="6">
    <source>
        <dbReference type="ARBA" id="ARBA00023157"/>
    </source>
</evidence>
<protein>
    <submittedName>
        <fullName evidence="10">Very low-density lipoprotein receptor-like</fullName>
    </submittedName>
</protein>
<keyword evidence="3" id="KW-0677">Repeat</keyword>
<dbReference type="GO" id="GO:0016192">
    <property type="term" value="P:vesicle-mediated transport"/>
    <property type="evidence" value="ECO:0007669"/>
    <property type="project" value="UniProtKB-ARBA"/>
</dbReference>
<keyword evidence="6 7" id="KW-1015">Disulfide bond</keyword>
<dbReference type="KEGG" id="dpo:6897976"/>
<organism evidence="9 10">
    <name type="scientific">Drosophila pseudoobscura pseudoobscura</name>
    <name type="common">Fruit fly</name>
    <dbReference type="NCBI Taxonomy" id="46245"/>
    <lineage>
        <taxon>Eukaryota</taxon>
        <taxon>Metazoa</taxon>
        <taxon>Ecdysozoa</taxon>
        <taxon>Arthropoda</taxon>
        <taxon>Hexapoda</taxon>
        <taxon>Insecta</taxon>
        <taxon>Pterygota</taxon>
        <taxon>Neoptera</taxon>
        <taxon>Endopterygota</taxon>
        <taxon>Diptera</taxon>
        <taxon>Brachycera</taxon>
        <taxon>Muscomorpha</taxon>
        <taxon>Ephydroidea</taxon>
        <taxon>Drosophilidae</taxon>
        <taxon>Drosophila</taxon>
        <taxon>Sophophora</taxon>
    </lineage>
</organism>
<dbReference type="AlphaFoldDB" id="A0A6I8WF86"/>
<dbReference type="RefSeq" id="XP_033241769.1">
    <property type="nucleotide sequence ID" value="XM_033385878.1"/>
</dbReference>
<feature type="disulfide bond" evidence="7">
    <location>
        <begin position="91"/>
        <end position="109"/>
    </location>
</feature>
<feature type="signal peptide" evidence="8">
    <location>
        <begin position="1"/>
        <end position="18"/>
    </location>
</feature>
<name>A0A6I8WF86_DROPS</name>
<evidence type="ECO:0000256" key="8">
    <source>
        <dbReference type="SAM" id="SignalP"/>
    </source>
</evidence>
<keyword evidence="8" id="KW-0732">Signal</keyword>
<accession>A0A6I8WF86</accession>
<feature type="disulfide bond" evidence="7">
    <location>
        <begin position="181"/>
        <end position="199"/>
    </location>
</feature>
<evidence type="ECO:0000313" key="10">
    <source>
        <dbReference type="RefSeq" id="XP_033241769.1"/>
    </source>
</evidence>
<dbReference type="InterPro" id="IPR050685">
    <property type="entry name" value="LDLR"/>
</dbReference>
<dbReference type="PROSITE" id="PS50068">
    <property type="entry name" value="LDLRA_2"/>
    <property type="match status" value="4"/>
</dbReference>
<reference evidence="9" key="1">
    <citation type="submission" date="2024-06" db="UniProtKB">
        <authorList>
            <consortium name="RefSeq"/>
        </authorList>
    </citation>
    <scope>NUCLEOTIDE SEQUENCE [LARGE SCALE GENOMIC DNA]</scope>
    <source>
        <strain evidence="9">MV2-25</strain>
    </source>
</reference>
<evidence type="ECO:0000256" key="4">
    <source>
        <dbReference type="ARBA" id="ARBA00022989"/>
    </source>
</evidence>
<dbReference type="ExpressionAtlas" id="A0A6I8WF86">
    <property type="expression patterns" value="baseline"/>
</dbReference>
<keyword evidence="4" id="KW-1133">Transmembrane helix</keyword>
<evidence type="ECO:0000256" key="5">
    <source>
        <dbReference type="ARBA" id="ARBA00023136"/>
    </source>
</evidence>
<dbReference type="Pfam" id="PF00057">
    <property type="entry name" value="Ldl_recept_a"/>
    <property type="match status" value="3"/>
</dbReference>
<dbReference type="PRINTS" id="PR00261">
    <property type="entry name" value="LDLRECEPTOR"/>
</dbReference>
<dbReference type="Proteomes" id="UP000001819">
    <property type="component" value="Chromosome 2"/>
</dbReference>
<evidence type="ECO:0000313" key="9">
    <source>
        <dbReference type="Proteomes" id="UP000001819"/>
    </source>
</evidence>